<dbReference type="Gene3D" id="1.20.1720.10">
    <property type="entry name" value="Multidrug resistance protein D"/>
    <property type="match status" value="1"/>
</dbReference>
<dbReference type="Gene3D" id="1.20.1250.20">
    <property type="entry name" value="MFS general substrate transporter like domains"/>
    <property type="match status" value="1"/>
</dbReference>
<evidence type="ECO:0000256" key="2">
    <source>
        <dbReference type="ARBA" id="ARBA00008335"/>
    </source>
</evidence>
<dbReference type="SUPFAM" id="SSF103473">
    <property type="entry name" value="MFS general substrate transporter"/>
    <property type="match status" value="1"/>
</dbReference>
<evidence type="ECO:0000256" key="3">
    <source>
        <dbReference type="ARBA" id="ARBA00022448"/>
    </source>
</evidence>
<dbReference type="EMBL" id="JAQJAC010000006">
    <property type="protein sequence ID" value="KAJ5580410.1"/>
    <property type="molecule type" value="Genomic_DNA"/>
</dbReference>
<dbReference type="GO" id="GO:0015174">
    <property type="term" value="F:basic amino acid transmembrane transporter activity"/>
    <property type="evidence" value="ECO:0007669"/>
    <property type="project" value="TreeGrafter"/>
</dbReference>
<feature type="transmembrane region" description="Helical" evidence="8">
    <location>
        <begin position="531"/>
        <end position="549"/>
    </location>
</feature>
<dbReference type="InterPro" id="IPR011701">
    <property type="entry name" value="MFS"/>
</dbReference>
<evidence type="ECO:0000256" key="8">
    <source>
        <dbReference type="SAM" id="Phobius"/>
    </source>
</evidence>
<evidence type="ECO:0000259" key="9">
    <source>
        <dbReference type="PROSITE" id="PS50850"/>
    </source>
</evidence>
<dbReference type="InterPro" id="IPR020846">
    <property type="entry name" value="MFS_dom"/>
</dbReference>
<evidence type="ECO:0000256" key="5">
    <source>
        <dbReference type="ARBA" id="ARBA00022989"/>
    </source>
</evidence>
<gene>
    <name evidence="10" type="ORF">N7450_006711</name>
</gene>
<evidence type="ECO:0000256" key="7">
    <source>
        <dbReference type="SAM" id="MobiDB-lite"/>
    </source>
</evidence>
<keyword evidence="3" id="KW-0813">Transport</keyword>
<dbReference type="CDD" id="cd17502">
    <property type="entry name" value="MFS_Azr1_MDR_like"/>
    <property type="match status" value="1"/>
</dbReference>
<dbReference type="Pfam" id="PF07690">
    <property type="entry name" value="MFS_1"/>
    <property type="match status" value="1"/>
</dbReference>
<dbReference type="PANTHER" id="PTHR23501:SF84">
    <property type="entry name" value="VACUOLAR MEMBRANE AMINO ACID UPTAKE TRANSPORTER FNX2"/>
    <property type="match status" value="1"/>
</dbReference>
<feature type="transmembrane region" description="Helical" evidence="8">
    <location>
        <begin position="388"/>
        <end position="409"/>
    </location>
</feature>
<feature type="transmembrane region" description="Helical" evidence="8">
    <location>
        <begin position="464"/>
        <end position="481"/>
    </location>
</feature>
<organism evidence="10 11">
    <name type="scientific">Penicillium hetheringtonii</name>
    <dbReference type="NCBI Taxonomy" id="911720"/>
    <lineage>
        <taxon>Eukaryota</taxon>
        <taxon>Fungi</taxon>
        <taxon>Dikarya</taxon>
        <taxon>Ascomycota</taxon>
        <taxon>Pezizomycotina</taxon>
        <taxon>Eurotiomycetes</taxon>
        <taxon>Eurotiomycetidae</taxon>
        <taxon>Eurotiales</taxon>
        <taxon>Aspergillaceae</taxon>
        <taxon>Penicillium</taxon>
    </lineage>
</organism>
<feature type="transmembrane region" description="Helical" evidence="8">
    <location>
        <begin position="147"/>
        <end position="166"/>
    </location>
</feature>
<dbReference type="PROSITE" id="PS50850">
    <property type="entry name" value="MFS"/>
    <property type="match status" value="1"/>
</dbReference>
<evidence type="ECO:0000256" key="4">
    <source>
        <dbReference type="ARBA" id="ARBA00022692"/>
    </source>
</evidence>
<keyword evidence="4 8" id="KW-0812">Transmembrane</keyword>
<evidence type="ECO:0000313" key="10">
    <source>
        <dbReference type="EMBL" id="KAJ5580410.1"/>
    </source>
</evidence>
<protein>
    <recommendedName>
        <fullName evidence="9">Major facilitator superfamily (MFS) profile domain-containing protein</fullName>
    </recommendedName>
</protein>
<feature type="transmembrane region" description="Helical" evidence="8">
    <location>
        <begin position="116"/>
        <end position="135"/>
    </location>
</feature>
<dbReference type="FunFam" id="1.20.1720.10:FF:000013">
    <property type="entry name" value="Related to multidrug resistance proteins"/>
    <property type="match status" value="1"/>
</dbReference>
<feature type="transmembrane region" description="Helical" evidence="8">
    <location>
        <begin position="421"/>
        <end position="443"/>
    </location>
</feature>
<dbReference type="InterPro" id="IPR036259">
    <property type="entry name" value="MFS_trans_sf"/>
</dbReference>
<feature type="transmembrane region" description="Helical" evidence="8">
    <location>
        <begin position="364"/>
        <end position="381"/>
    </location>
</feature>
<dbReference type="Proteomes" id="UP001216150">
    <property type="component" value="Unassembled WGS sequence"/>
</dbReference>
<comment type="subcellular location">
    <subcellularLocation>
        <location evidence="1">Endomembrane system</location>
        <topology evidence="1">Multi-pass membrane protein</topology>
    </subcellularLocation>
</comment>
<keyword evidence="5 8" id="KW-1133">Transmembrane helix</keyword>
<evidence type="ECO:0000256" key="1">
    <source>
        <dbReference type="ARBA" id="ARBA00004127"/>
    </source>
</evidence>
<name>A0AAD6DFY7_9EURO</name>
<evidence type="ECO:0000313" key="11">
    <source>
        <dbReference type="Proteomes" id="UP001216150"/>
    </source>
</evidence>
<comment type="similarity">
    <text evidence="2">Belongs to the major facilitator superfamily.</text>
</comment>
<dbReference type="GO" id="GO:0046943">
    <property type="term" value="F:carboxylic acid transmembrane transporter activity"/>
    <property type="evidence" value="ECO:0007669"/>
    <property type="project" value="UniProtKB-ARBA"/>
</dbReference>
<feature type="region of interest" description="Disordered" evidence="7">
    <location>
        <begin position="18"/>
        <end position="71"/>
    </location>
</feature>
<feature type="transmembrane region" description="Helical" evidence="8">
    <location>
        <begin position="261"/>
        <end position="283"/>
    </location>
</feature>
<reference evidence="10 11" key="1">
    <citation type="journal article" date="2023" name="IMA Fungus">
        <title>Comparative genomic study of the Penicillium genus elucidates a diverse pangenome and 15 lateral gene transfer events.</title>
        <authorList>
            <person name="Petersen C."/>
            <person name="Sorensen T."/>
            <person name="Nielsen M.R."/>
            <person name="Sondergaard T.E."/>
            <person name="Sorensen J.L."/>
            <person name="Fitzpatrick D.A."/>
            <person name="Frisvad J.C."/>
            <person name="Nielsen K.L."/>
        </authorList>
    </citation>
    <scope>NUCLEOTIDE SEQUENCE [LARGE SCALE GENOMIC DNA]</scope>
    <source>
        <strain evidence="10 11">IBT 29057</strain>
    </source>
</reference>
<feature type="compositionally biased region" description="Polar residues" evidence="7">
    <location>
        <begin position="33"/>
        <end position="47"/>
    </location>
</feature>
<dbReference type="PANTHER" id="PTHR23501">
    <property type="entry name" value="MAJOR FACILITATOR SUPERFAMILY"/>
    <property type="match status" value="1"/>
</dbReference>
<feature type="transmembrane region" description="Helical" evidence="8">
    <location>
        <begin position="289"/>
        <end position="308"/>
    </location>
</feature>
<feature type="transmembrane region" description="Helical" evidence="8">
    <location>
        <begin position="320"/>
        <end position="344"/>
    </location>
</feature>
<proteinExistence type="inferred from homology"/>
<dbReference type="GO" id="GO:0000329">
    <property type="term" value="C:fungal-type vacuole membrane"/>
    <property type="evidence" value="ECO:0007669"/>
    <property type="project" value="TreeGrafter"/>
</dbReference>
<feature type="transmembrane region" description="Helical" evidence="8">
    <location>
        <begin position="229"/>
        <end position="249"/>
    </location>
</feature>
<accession>A0AAD6DFY7</accession>
<evidence type="ECO:0000256" key="6">
    <source>
        <dbReference type="ARBA" id="ARBA00023136"/>
    </source>
</evidence>
<sequence length="556" mass="60055">TNGNSRLRISFFFPVPFPSGENQSKSPWPPSETSPLLQNNGTVSTGAIPTRDAESNSGHGRNCQDEQAKVSSSDAQKQLKYIVPAISIGIFLSAADQTIIMASYGQIGSDLKALNLTSWIATSYFLTLTSFQPLYGKLSDIFGRKACLLSAYAIFGTGCLFCGLARNINELIAARVFQGIGGGGMTTVSPLRDRGLWQGIINIIYATGSGTGAPLGGILADYIGWRWAFLAQFPMCILAFIAVSVMLKLPSRENTHWKDKLRRIDFLGALVLVGAVLGFLLGLDRGSNVSWSMPLTIVSLSVSVVFLLRRGALCPGHIIFSRTFFALYCCNFFSFGGWLAALFYIPLYFQAVDGVSATVAGLRLLPSILSGVSGSLFAGIIMRRTGRYFWLTIVAYSFLTLGCFAIYLFSGGITASIVPMILGMVLSAFGNGIGVTTTLIGLISNSTQEDQAVVTACSYLFRSLGSVIGLSLSSTVVQQLLRERLALRLKDSKDIDSIVNGVRESLDYIKKLDPDVANIVRSCYGWSTNKGFGFLVAIVFLALFSACFVREAKLTR</sequence>
<dbReference type="GO" id="GO:0012505">
    <property type="term" value="C:endomembrane system"/>
    <property type="evidence" value="ECO:0007669"/>
    <property type="project" value="UniProtKB-SubCell"/>
</dbReference>
<keyword evidence="6 8" id="KW-0472">Membrane</keyword>
<feature type="non-terminal residue" evidence="10">
    <location>
        <position position="556"/>
    </location>
</feature>
<feature type="transmembrane region" description="Helical" evidence="8">
    <location>
        <begin position="203"/>
        <end position="223"/>
    </location>
</feature>
<keyword evidence="11" id="KW-1185">Reference proteome</keyword>
<dbReference type="AlphaFoldDB" id="A0AAD6DFY7"/>
<feature type="domain" description="Major facilitator superfamily (MFS) profile" evidence="9">
    <location>
        <begin position="82"/>
        <end position="554"/>
    </location>
</feature>
<comment type="caution">
    <text evidence="10">The sequence shown here is derived from an EMBL/GenBank/DDBJ whole genome shotgun (WGS) entry which is preliminary data.</text>
</comment>